<reference evidence="2 3" key="1">
    <citation type="journal article" date="2014" name="BMC Genomics">
        <title>Complete genome sequence of producer of the glycopeptide antibiotic Aculeximycin Kutzneria albida DSM 43870T, a representative of minor genus of Pseudonocardiaceae.</title>
        <authorList>
            <person name="Rebets Y."/>
            <person name="Tokovenko B."/>
            <person name="Lushchyk I."/>
            <person name="Ruckert C."/>
            <person name="Zaburannyi N."/>
            <person name="Bechthold A."/>
            <person name="Kalinowski J."/>
            <person name="Luzhetskyy A."/>
        </authorList>
    </citation>
    <scope>NUCLEOTIDE SEQUENCE [LARGE SCALE GENOMIC DNA]</scope>
    <source>
        <strain evidence="2">DSM 43870</strain>
    </source>
</reference>
<accession>W5WCG1</accession>
<dbReference type="AlphaFoldDB" id="W5WCG1"/>
<dbReference type="HOGENOM" id="CLU_2825491_0_0_11"/>
<dbReference type="Proteomes" id="UP000019225">
    <property type="component" value="Chromosome"/>
</dbReference>
<keyword evidence="1" id="KW-0812">Transmembrane</keyword>
<evidence type="ECO:0000313" key="2">
    <source>
        <dbReference type="EMBL" id="AHH98582.1"/>
    </source>
</evidence>
<gene>
    <name evidence="2" type="ORF">KALB_5220</name>
</gene>
<proteinExistence type="predicted"/>
<feature type="transmembrane region" description="Helical" evidence="1">
    <location>
        <begin position="6"/>
        <end position="27"/>
    </location>
</feature>
<keyword evidence="3" id="KW-1185">Reference proteome</keyword>
<dbReference type="RefSeq" id="WP_148309639.1">
    <property type="nucleotide sequence ID" value="NZ_CP007155.1"/>
</dbReference>
<keyword evidence="1" id="KW-0472">Membrane</keyword>
<dbReference type="EMBL" id="CP007155">
    <property type="protein sequence ID" value="AHH98582.1"/>
    <property type="molecule type" value="Genomic_DNA"/>
</dbReference>
<feature type="transmembrane region" description="Helical" evidence="1">
    <location>
        <begin position="39"/>
        <end position="60"/>
    </location>
</feature>
<organism evidence="2 3">
    <name type="scientific">Kutzneria albida DSM 43870</name>
    <dbReference type="NCBI Taxonomy" id="1449976"/>
    <lineage>
        <taxon>Bacteria</taxon>
        <taxon>Bacillati</taxon>
        <taxon>Actinomycetota</taxon>
        <taxon>Actinomycetes</taxon>
        <taxon>Pseudonocardiales</taxon>
        <taxon>Pseudonocardiaceae</taxon>
        <taxon>Kutzneria</taxon>
    </lineage>
</organism>
<evidence type="ECO:0000313" key="3">
    <source>
        <dbReference type="Proteomes" id="UP000019225"/>
    </source>
</evidence>
<protein>
    <submittedName>
        <fullName evidence="2">Uncharacterized protein</fullName>
    </submittedName>
</protein>
<keyword evidence="1" id="KW-1133">Transmembrane helix</keyword>
<sequence>MWAFLFGGTAALLTLLIGFSGFVAVWVADPRKRADAYRVLKLVLTAVTGAGGVTAVIVRLHEAGVL</sequence>
<evidence type="ECO:0000256" key="1">
    <source>
        <dbReference type="SAM" id="Phobius"/>
    </source>
</evidence>
<name>W5WCG1_9PSEU</name>
<dbReference type="KEGG" id="kal:KALB_5220"/>
<dbReference type="STRING" id="1449976.KALB_5220"/>